<sequence>MKKLKLEAFEISAGARLTREQLRNVVGGSEGGHCQTVADCGTGYTYQCINYVCVVSGGTGSNSCPAVACPSGWHCLVDVHVCVVG</sequence>
<accession>A0A223P3S9</accession>
<dbReference type="RefSeq" id="WP_157741071.1">
    <property type="nucleotide sequence ID" value="NZ_CP022743.1"/>
</dbReference>
<organism evidence="1 2">
    <name type="scientific">Mucilaginibacter xinganensis</name>
    <dbReference type="NCBI Taxonomy" id="1234841"/>
    <lineage>
        <taxon>Bacteria</taxon>
        <taxon>Pseudomonadati</taxon>
        <taxon>Bacteroidota</taxon>
        <taxon>Sphingobacteriia</taxon>
        <taxon>Sphingobacteriales</taxon>
        <taxon>Sphingobacteriaceae</taxon>
        <taxon>Mucilaginibacter</taxon>
    </lineage>
</organism>
<proteinExistence type="predicted"/>
<name>A0A223P3S9_9SPHI</name>
<dbReference type="EMBL" id="CP022743">
    <property type="protein sequence ID" value="ASU36755.1"/>
    <property type="molecule type" value="Genomic_DNA"/>
</dbReference>
<keyword evidence="2" id="KW-1185">Reference proteome</keyword>
<dbReference type="OrthoDB" id="800074at2"/>
<evidence type="ECO:0000313" key="2">
    <source>
        <dbReference type="Proteomes" id="UP000215002"/>
    </source>
</evidence>
<dbReference type="KEGG" id="muc:MuYL_4872"/>
<reference evidence="1 2" key="1">
    <citation type="submission" date="2017-08" db="EMBL/GenBank/DDBJ databases">
        <title>Complete genome sequence of Mucilaginibacter sp. strain BJC16-A31.</title>
        <authorList>
            <consortium name="Henan University of Science and Technology"/>
            <person name="You X."/>
        </authorList>
    </citation>
    <scope>NUCLEOTIDE SEQUENCE [LARGE SCALE GENOMIC DNA]</scope>
    <source>
        <strain evidence="1 2">BJC16-A31</strain>
    </source>
</reference>
<protein>
    <submittedName>
        <fullName evidence="1">Uncharacterized protein</fullName>
    </submittedName>
</protein>
<evidence type="ECO:0000313" key="1">
    <source>
        <dbReference type="EMBL" id="ASU36755.1"/>
    </source>
</evidence>
<dbReference type="AlphaFoldDB" id="A0A223P3S9"/>
<gene>
    <name evidence="1" type="ORF">MuYL_4872</name>
</gene>
<dbReference type="Proteomes" id="UP000215002">
    <property type="component" value="Chromosome"/>
</dbReference>